<proteinExistence type="predicted"/>
<feature type="compositionally biased region" description="Pro residues" evidence="1">
    <location>
        <begin position="264"/>
        <end position="273"/>
    </location>
</feature>
<sequence>MHIKYAAAVVIVALAPEIACHGVWDNAIGDADPTVRGYVIGKHYKLADRKGTGQIPYQHDIPVLKNPIVPPTAQSKWWKKPRTYWANGCGATILDQNLWWSKHKDKKMRDAFAKLAVNRRNPVIYQIPVKKMLDWAQITKTMAKSNQIVKVSPGGWIRIMHYQVNADGAGPFKCKISSTGQPSNWNPGWIIPAAKDQVPGREKDKSFRAVGTMQLFPFTIQIPSSLKCSGTYEGRKNVCMMRCENYAVNGPFGGCIPFQLITPEAPPPPPPAPDNSQNIGKTTEADKVELTTEDSEKVAAAAGPVEVDETAEPDKVVESDAEVASEDDAKDDKTTASGDAAADAGADADAPATDAATRRMVRRNASRIVKRQSDADALAVALGGEDTPPAMVKIAKEQLKKVPAAQKAQLKAKLSAGKAANKAGAKKGN</sequence>
<evidence type="ECO:0000256" key="1">
    <source>
        <dbReference type="SAM" id="MobiDB-lite"/>
    </source>
</evidence>
<gene>
    <name evidence="3" type="ORF">TWF481_001499</name>
</gene>
<name>A0AAV9WQV7_9PEZI</name>
<feature type="region of interest" description="Disordered" evidence="1">
    <location>
        <begin position="261"/>
        <end position="280"/>
    </location>
</feature>
<dbReference type="EMBL" id="JAVHJL010000001">
    <property type="protein sequence ID" value="KAK6512616.1"/>
    <property type="molecule type" value="Genomic_DNA"/>
</dbReference>
<feature type="compositionally biased region" description="Low complexity" evidence="1">
    <location>
        <begin position="335"/>
        <end position="355"/>
    </location>
</feature>
<feature type="compositionally biased region" description="Acidic residues" evidence="1">
    <location>
        <begin position="319"/>
        <end position="329"/>
    </location>
</feature>
<organism evidence="3 4">
    <name type="scientific">Arthrobotrys musiformis</name>
    <dbReference type="NCBI Taxonomy" id="47236"/>
    <lineage>
        <taxon>Eukaryota</taxon>
        <taxon>Fungi</taxon>
        <taxon>Dikarya</taxon>
        <taxon>Ascomycota</taxon>
        <taxon>Pezizomycotina</taxon>
        <taxon>Orbiliomycetes</taxon>
        <taxon>Orbiliales</taxon>
        <taxon>Orbiliaceae</taxon>
        <taxon>Arthrobotrys</taxon>
    </lineage>
</organism>
<dbReference type="PANTHER" id="PTHR34618:SF4">
    <property type="entry name" value="CAS1"/>
    <property type="match status" value="1"/>
</dbReference>
<evidence type="ECO:0000313" key="3">
    <source>
        <dbReference type="EMBL" id="KAK6512616.1"/>
    </source>
</evidence>
<keyword evidence="2" id="KW-0732">Signal</keyword>
<dbReference type="PANTHER" id="PTHR34618">
    <property type="entry name" value="SURFACE PROTEIN MAS1, PUTATIVE-RELATED"/>
    <property type="match status" value="1"/>
</dbReference>
<evidence type="ECO:0000313" key="4">
    <source>
        <dbReference type="Proteomes" id="UP001370758"/>
    </source>
</evidence>
<keyword evidence="4" id="KW-1185">Reference proteome</keyword>
<dbReference type="Proteomes" id="UP001370758">
    <property type="component" value="Unassembled WGS sequence"/>
</dbReference>
<dbReference type="AlphaFoldDB" id="A0AAV9WQV7"/>
<feature type="chain" id="PRO_5043429575" evidence="2">
    <location>
        <begin position="23"/>
        <end position="429"/>
    </location>
</feature>
<evidence type="ECO:0000256" key="2">
    <source>
        <dbReference type="SAM" id="SignalP"/>
    </source>
</evidence>
<protein>
    <submittedName>
        <fullName evidence="3">Uncharacterized protein</fullName>
    </submittedName>
</protein>
<feature type="signal peptide" evidence="2">
    <location>
        <begin position="1"/>
        <end position="22"/>
    </location>
</feature>
<accession>A0AAV9WQV7</accession>
<comment type="caution">
    <text evidence="3">The sequence shown here is derived from an EMBL/GenBank/DDBJ whole genome shotgun (WGS) entry which is preliminary data.</text>
</comment>
<reference evidence="3 4" key="1">
    <citation type="submission" date="2023-08" db="EMBL/GenBank/DDBJ databases">
        <authorList>
            <person name="Palmer J.M."/>
        </authorList>
    </citation>
    <scope>NUCLEOTIDE SEQUENCE [LARGE SCALE GENOMIC DNA]</scope>
    <source>
        <strain evidence="3 4">TWF481</strain>
    </source>
</reference>
<dbReference type="InterPro" id="IPR021476">
    <property type="entry name" value="Egh16-like"/>
</dbReference>
<feature type="region of interest" description="Disordered" evidence="1">
    <location>
        <begin position="289"/>
        <end position="357"/>
    </location>
</feature>
<dbReference type="Pfam" id="PF11327">
    <property type="entry name" value="Egh16-like"/>
    <property type="match status" value="1"/>
</dbReference>